<reference evidence="1 2" key="1">
    <citation type="submission" date="2021-06" db="EMBL/GenBank/DDBJ databases">
        <title>Caerostris extrusa draft genome.</title>
        <authorList>
            <person name="Kono N."/>
            <person name="Arakawa K."/>
        </authorList>
    </citation>
    <scope>NUCLEOTIDE SEQUENCE [LARGE SCALE GENOMIC DNA]</scope>
</reference>
<protein>
    <submittedName>
        <fullName evidence="1">Uncharacterized protein</fullName>
    </submittedName>
</protein>
<dbReference type="AlphaFoldDB" id="A0AAV4Q9I6"/>
<evidence type="ECO:0000313" key="1">
    <source>
        <dbReference type="EMBL" id="GIY06683.1"/>
    </source>
</evidence>
<sequence>MRHADEDYDSHLTLTARKCRSIIKKLFGCIASRRTAWRVVVERLFEVAIRVVFVMDDDNHSPTDARLPHFAFERLGLGSSVAKKPEILPGNSDLILESSCLGARLLDGVRFCPPLLHVDVRTMHGVTQKASFSYADITKPKGLSTENATAASVLIMTDLIITLIKVYATYFV</sequence>
<dbReference type="EMBL" id="BPLR01005987">
    <property type="protein sequence ID" value="GIY06683.1"/>
    <property type="molecule type" value="Genomic_DNA"/>
</dbReference>
<accession>A0AAV4Q9I6</accession>
<dbReference type="Proteomes" id="UP001054945">
    <property type="component" value="Unassembled WGS sequence"/>
</dbReference>
<proteinExistence type="predicted"/>
<evidence type="ECO:0000313" key="2">
    <source>
        <dbReference type="Proteomes" id="UP001054945"/>
    </source>
</evidence>
<keyword evidence="2" id="KW-1185">Reference proteome</keyword>
<comment type="caution">
    <text evidence="1">The sequence shown here is derived from an EMBL/GenBank/DDBJ whole genome shotgun (WGS) entry which is preliminary data.</text>
</comment>
<gene>
    <name evidence="1" type="ORF">CEXT_245291</name>
</gene>
<name>A0AAV4Q9I6_CAEEX</name>
<organism evidence="1 2">
    <name type="scientific">Caerostris extrusa</name>
    <name type="common">Bark spider</name>
    <name type="synonym">Caerostris bankana</name>
    <dbReference type="NCBI Taxonomy" id="172846"/>
    <lineage>
        <taxon>Eukaryota</taxon>
        <taxon>Metazoa</taxon>
        <taxon>Ecdysozoa</taxon>
        <taxon>Arthropoda</taxon>
        <taxon>Chelicerata</taxon>
        <taxon>Arachnida</taxon>
        <taxon>Araneae</taxon>
        <taxon>Araneomorphae</taxon>
        <taxon>Entelegynae</taxon>
        <taxon>Araneoidea</taxon>
        <taxon>Araneidae</taxon>
        <taxon>Caerostris</taxon>
    </lineage>
</organism>